<reference evidence="2" key="2">
    <citation type="submission" date="2012-03" db="EMBL/GenBank/DDBJ databases">
        <title>Complete genome sequence of Borrelia crocidurae.</title>
        <authorList>
            <person name="Elbir H."/>
            <person name="Gimenez G."/>
            <person name="Robert C."/>
            <person name="Raoult D."/>
            <person name="Drancourt M."/>
        </authorList>
    </citation>
    <scope>NUCLEOTIDE SEQUENCE [LARGE SCALE GENOMIC DNA]</scope>
    <source>
        <strain evidence="2">Achema</strain>
        <plasmid evidence="2">unnamed24</plasmid>
    </source>
</reference>
<accession>I0FEX2</accession>
<dbReference type="AlphaFoldDB" id="I0FEX2"/>
<protein>
    <submittedName>
        <fullName evidence="1">Uncharacterized protein</fullName>
    </submittedName>
</protein>
<reference evidence="1 2" key="1">
    <citation type="journal article" date="2012" name="J. Bacteriol.">
        <title>Complete Genome Sequence of Borrelia crocidurae.</title>
        <authorList>
            <person name="Elbir H."/>
            <person name="Gimenez G."/>
            <person name="Robert C."/>
            <person name="Bergstrom S."/>
            <person name="Cutler S."/>
            <person name="Raoult D."/>
            <person name="Drancourt M."/>
        </authorList>
    </citation>
    <scope>NUCLEOTIDE SEQUENCE [LARGE SCALE GENOMIC DNA]</scope>
    <source>
        <strain evidence="1 2">Achema</strain>
        <plasmid evidence="2">unnamed24</plasmid>
    </source>
</reference>
<geneLocation type="plasmid" evidence="2">
    <name>unnamed24</name>
</geneLocation>
<proteinExistence type="predicted"/>
<dbReference type="Proteomes" id="UP000005212">
    <property type="component" value="Plasmid unnamed24"/>
</dbReference>
<organism evidence="1 2">
    <name type="scientific">Borrelia crocidurae (strain Achema)</name>
    <dbReference type="NCBI Taxonomy" id="1155096"/>
    <lineage>
        <taxon>Bacteria</taxon>
        <taxon>Pseudomonadati</taxon>
        <taxon>Spirochaetota</taxon>
        <taxon>Spirochaetia</taxon>
        <taxon>Spirochaetales</taxon>
        <taxon>Borreliaceae</taxon>
        <taxon>Borrelia</taxon>
    </lineage>
</organism>
<name>I0FEX2_BORCA</name>
<gene>
    <name evidence="1" type="ordered locus">Q7M_1271</name>
</gene>
<evidence type="ECO:0000313" key="2">
    <source>
        <dbReference type="Proteomes" id="UP000005212"/>
    </source>
</evidence>
<dbReference type="HOGENOM" id="CLU_3388337_0_0_12"/>
<evidence type="ECO:0000313" key="1">
    <source>
        <dbReference type="EMBL" id="AFI32028.1"/>
    </source>
</evidence>
<sequence length="32" mass="3692">MAFDLDKVGNSPLKLFSQLSMLEEFQCLFRLA</sequence>
<dbReference type="EMBL" id="CP003450">
    <property type="protein sequence ID" value="AFI32028.1"/>
    <property type="molecule type" value="Genomic_DNA"/>
</dbReference>
<keyword evidence="1" id="KW-0614">Plasmid</keyword>
<dbReference type="KEGG" id="bcw:Q7M_1271"/>